<dbReference type="Proteomes" id="UP001500393">
    <property type="component" value="Unassembled WGS sequence"/>
</dbReference>
<evidence type="ECO:0000256" key="4">
    <source>
        <dbReference type="ARBA" id="ARBA00022692"/>
    </source>
</evidence>
<dbReference type="EMBL" id="BAAAOS010000044">
    <property type="protein sequence ID" value="GAA1595192.1"/>
    <property type="molecule type" value="Genomic_DNA"/>
</dbReference>
<comment type="subcellular location">
    <subcellularLocation>
        <location evidence="1 7">Cell membrane</location>
        <topology evidence="1 7">Multi-pass membrane protein</topology>
    </subcellularLocation>
</comment>
<dbReference type="PROSITE" id="PS50928">
    <property type="entry name" value="ABC_TM1"/>
    <property type="match status" value="1"/>
</dbReference>
<comment type="similarity">
    <text evidence="7">Belongs to the binding-protein-dependent transport system permease family.</text>
</comment>
<feature type="transmembrane region" description="Helical" evidence="7">
    <location>
        <begin position="123"/>
        <end position="143"/>
    </location>
</feature>
<evidence type="ECO:0000256" key="1">
    <source>
        <dbReference type="ARBA" id="ARBA00004651"/>
    </source>
</evidence>
<evidence type="ECO:0000259" key="9">
    <source>
        <dbReference type="PROSITE" id="PS50928"/>
    </source>
</evidence>
<feature type="transmembrane region" description="Helical" evidence="7">
    <location>
        <begin position="90"/>
        <end position="111"/>
    </location>
</feature>
<keyword evidence="11" id="KW-1185">Reference proteome</keyword>
<dbReference type="SUPFAM" id="SSF161098">
    <property type="entry name" value="MetI-like"/>
    <property type="match status" value="1"/>
</dbReference>
<organism evidence="10 11">
    <name type="scientific">Kribbella sancticallisti</name>
    <dbReference type="NCBI Taxonomy" id="460087"/>
    <lineage>
        <taxon>Bacteria</taxon>
        <taxon>Bacillati</taxon>
        <taxon>Actinomycetota</taxon>
        <taxon>Actinomycetes</taxon>
        <taxon>Propionibacteriales</taxon>
        <taxon>Kribbellaceae</taxon>
        <taxon>Kribbella</taxon>
    </lineage>
</organism>
<keyword evidence="2 7" id="KW-0813">Transport</keyword>
<feature type="transmembrane region" description="Helical" evidence="7">
    <location>
        <begin position="278"/>
        <end position="303"/>
    </location>
</feature>
<dbReference type="Gene3D" id="1.10.3720.10">
    <property type="entry name" value="MetI-like"/>
    <property type="match status" value="1"/>
</dbReference>
<proteinExistence type="inferred from homology"/>
<dbReference type="CDD" id="cd06261">
    <property type="entry name" value="TM_PBP2"/>
    <property type="match status" value="1"/>
</dbReference>
<evidence type="ECO:0000256" key="5">
    <source>
        <dbReference type="ARBA" id="ARBA00022989"/>
    </source>
</evidence>
<keyword evidence="3" id="KW-1003">Cell membrane</keyword>
<sequence>MTTVSVERRRARPMVAARRGLLGGPAWLPWALLLPALVFALMFKFIPMVEGLRMSLFKVQPFLGDQWVGLENYRTVLTDSRFRGALGHTLLLGIGQTVGALVLGFLLALLLEGQSRSLWVLRTAIFLPVVTAVAVIGEVWRILYFPTETGFVNEIAGWFGLGPFGFLNDPGQALVSVMVVGIWTAAPYNMVIILAGLAGIDRTLYEAAAVDGVSRWQRIRYIVVPGLRPAISVLLTLAAIRSLRIFTEVFVLTGGGPAGSTEVWMTRVYSLGFQRNDLGVASAASTLLLLVTILLTLGMRLLTRQKEPGAPRRPLARRLRHARPTRSTG</sequence>
<protein>
    <submittedName>
        <fullName evidence="10">Sugar ABC transporter permease</fullName>
    </submittedName>
</protein>
<feature type="region of interest" description="Disordered" evidence="8">
    <location>
        <begin position="308"/>
        <end position="329"/>
    </location>
</feature>
<dbReference type="InterPro" id="IPR035906">
    <property type="entry name" value="MetI-like_sf"/>
</dbReference>
<evidence type="ECO:0000313" key="11">
    <source>
        <dbReference type="Proteomes" id="UP001500393"/>
    </source>
</evidence>
<evidence type="ECO:0000256" key="7">
    <source>
        <dbReference type="RuleBase" id="RU363032"/>
    </source>
</evidence>
<name>A0ABN2E4Y4_9ACTN</name>
<dbReference type="PANTHER" id="PTHR30193:SF37">
    <property type="entry name" value="INNER MEMBRANE ABC TRANSPORTER PERMEASE PROTEIN YCJO"/>
    <property type="match status" value="1"/>
</dbReference>
<comment type="caution">
    <text evidence="10">The sequence shown here is derived from an EMBL/GenBank/DDBJ whole genome shotgun (WGS) entry which is preliminary data.</text>
</comment>
<keyword evidence="4 7" id="KW-0812">Transmembrane</keyword>
<dbReference type="PANTHER" id="PTHR30193">
    <property type="entry name" value="ABC TRANSPORTER PERMEASE PROTEIN"/>
    <property type="match status" value="1"/>
</dbReference>
<dbReference type="RefSeq" id="WP_344219158.1">
    <property type="nucleotide sequence ID" value="NZ_BAAAOS010000044.1"/>
</dbReference>
<evidence type="ECO:0000313" key="10">
    <source>
        <dbReference type="EMBL" id="GAA1595192.1"/>
    </source>
</evidence>
<feature type="compositionally biased region" description="Basic residues" evidence="8">
    <location>
        <begin position="314"/>
        <end position="329"/>
    </location>
</feature>
<evidence type="ECO:0000256" key="2">
    <source>
        <dbReference type="ARBA" id="ARBA00022448"/>
    </source>
</evidence>
<evidence type="ECO:0000256" key="3">
    <source>
        <dbReference type="ARBA" id="ARBA00022475"/>
    </source>
</evidence>
<feature type="transmembrane region" description="Helical" evidence="7">
    <location>
        <begin position="173"/>
        <end position="200"/>
    </location>
</feature>
<feature type="transmembrane region" description="Helical" evidence="7">
    <location>
        <begin position="221"/>
        <end position="240"/>
    </location>
</feature>
<dbReference type="Pfam" id="PF00528">
    <property type="entry name" value="BPD_transp_1"/>
    <property type="match status" value="1"/>
</dbReference>
<keyword evidence="6 7" id="KW-0472">Membrane</keyword>
<feature type="domain" description="ABC transmembrane type-1" evidence="9">
    <location>
        <begin position="86"/>
        <end position="299"/>
    </location>
</feature>
<feature type="transmembrane region" description="Helical" evidence="7">
    <location>
        <begin position="21"/>
        <end position="46"/>
    </location>
</feature>
<gene>
    <name evidence="10" type="ORF">GCM10009789_56520</name>
</gene>
<keyword evidence="5 7" id="KW-1133">Transmembrane helix</keyword>
<dbReference type="InterPro" id="IPR051393">
    <property type="entry name" value="ABC_transporter_permease"/>
</dbReference>
<evidence type="ECO:0000256" key="6">
    <source>
        <dbReference type="ARBA" id="ARBA00023136"/>
    </source>
</evidence>
<dbReference type="InterPro" id="IPR000515">
    <property type="entry name" value="MetI-like"/>
</dbReference>
<accession>A0ABN2E4Y4</accession>
<evidence type="ECO:0000256" key="8">
    <source>
        <dbReference type="SAM" id="MobiDB-lite"/>
    </source>
</evidence>
<reference evidence="10 11" key="1">
    <citation type="journal article" date="2019" name="Int. J. Syst. Evol. Microbiol.">
        <title>The Global Catalogue of Microorganisms (GCM) 10K type strain sequencing project: providing services to taxonomists for standard genome sequencing and annotation.</title>
        <authorList>
            <consortium name="The Broad Institute Genomics Platform"/>
            <consortium name="The Broad Institute Genome Sequencing Center for Infectious Disease"/>
            <person name="Wu L."/>
            <person name="Ma J."/>
        </authorList>
    </citation>
    <scope>NUCLEOTIDE SEQUENCE [LARGE SCALE GENOMIC DNA]</scope>
    <source>
        <strain evidence="10 11">JCM 14969</strain>
    </source>
</reference>